<dbReference type="PANTHER" id="PTHR11409:SF39">
    <property type="entry name" value="ADENOSINE DEAMINASE 2"/>
    <property type="match status" value="1"/>
</dbReference>
<evidence type="ECO:0000256" key="10">
    <source>
        <dbReference type="SAM" id="SignalP"/>
    </source>
</evidence>
<keyword evidence="6" id="KW-0479">Metal-binding</keyword>
<dbReference type="GO" id="GO:0006154">
    <property type="term" value="P:adenosine catabolic process"/>
    <property type="evidence" value="ECO:0007669"/>
    <property type="project" value="TreeGrafter"/>
</dbReference>
<dbReference type="Gene3D" id="3.20.20.140">
    <property type="entry name" value="Metal-dependent hydrolases"/>
    <property type="match status" value="1"/>
</dbReference>
<keyword evidence="8" id="KW-0378">Hydrolase</keyword>
<dbReference type="GO" id="GO:0046103">
    <property type="term" value="P:inosine biosynthetic process"/>
    <property type="evidence" value="ECO:0007669"/>
    <property type="project" value="TreeGrafter"/>
</dbReference>
<evidence type="ECO:0000256" key="3">
    <source>
        <dbReference type="ARBA" id="ARBA00006083"/>
    </source>
</evidence>
<dbReference type="GO" id="GO:0004000">
    <property type="term" value="F:adenosine deaminase activity"/>
    <property type="evidence" value="ECO:0007669"/>
    <property type="project" value="TreeGrafter"/>
</dbReference>
<dbReference type="AlphaFoldDB" id="A0A9Q8WI50"/>
<dbReference type="PANTHER" id="PTHR11409">
    <property type="entry name" value="ADENOSINE DEAMINASE"/>
    <property type="match status" value="1"/>
</dbReference>
<proteinExistence type="inferred from homology"/>
<dbReference type="InterPro" id="IPR032466">
    <property type="entry name" value="Metal_Hydrolase"/>
</dbReference>
<evidence type="ECO:0000256" key="9">
    <source>
        <dbReference type="ARBA" id="ARBA00047764"/>
    </source>
</evidence>
<evidence type="ECO:0000256" key="7">
    <source>
        <dbReference type="ARBA" id="ARBA00022729"/>
    </source>
</evidence>
<evidence type="ECO:0000256" key="6">
    <source>
        <dbReference type="ARBA" id="ARBA00022723"/>
    </source>
</evidence>
<feature type="domain" description="Adenosine deaminase" evidence="11">
    <location>
        <begin position="396"/>
        <end position="544"/>
    </location>
</feature>
<dbReference type="KEGG" id="clup:CLUP02_09622"/>
<evidence type="ECO:0000256" key="4">
    <source>
        <dbReference type="ARBA" id="ARBA00012784"/>
    </source>
</evidence>
<dbReference type="GO" id="GO:0005576">
    <property type="term" value="C:extracellular region"/>
    <property type="evidence" value="ECO:0007669"/>
    <property type="project" value="UniProtKB-SubCell"/>
</dbReference>
<keyword evidence="13" id="KW-1185">Reference proteome</keyword>
<keyword evidence="7 10" id="KW-0732">Signal</keyword>
<organism evidence="12 13">
    <name type="scientific">Colletotrichum lupini</name>
    <dbReference type="NCBI Taxonomy" id="145971"/>
    <lineage>
        <taxon>Eukaryota</taxon>
        <taxon>Fungi</taxon>
        <taxon>Dikarya</taxon>
        <taxon>Ascomycota</taxon>
        <taxon>Pezizomycotina</taxon>
        <taxon>Sordariomycetes</taxon>
        <taxon>Hypocreomycetidae</taxon>
        <taxon>Glomerellales</taxon>
        <taxon>Glomerellaceae</taxon>
        <taxon>Colletotrichum</taxon>
        <taxon>Colletotrichum acutatum species complex</taxon>
    </lineage>
</organism>
<accession>A0A9Q8WI50</accession>
<protein>
    <recommendedName>
        <fullName evidence="4">adenosine deaminase</fullName>
        <ecNumber evidence="4">3.5.4.4</ecNumber>
    </recommendedName>
</protein>
<keyword evidence="5" id="KW-0964">Secreted</keyword>
<gene>
    <name evidence="12" type="ORF">CLUP02_09622</name>
</gene>
<evidence type="ECO:0000256" key="1">
    <source>
        <dbReference type="ARBA" id="ARBA00001947"/>
    </source>
</evidence>
<reference evidence="12" key="1">
    <citation type="journal article" date="2021" name="Mol. Plant Microbe Interact.">
        <title>Complete Genome Sequence of the Plant-Pathogenic Fungus Colletotrichum lupini.</title>
        <authorList>
            <person name="Baroncelli R."/>
            <person name="Pensec F."/>
            <person name="Da Lio D."/>
            <person name="Boufleur T."/>
            <person name="Vicente I."/>
            <person name="Sarrocco S."/>
            <person name="Picot A."/>
            <person name="Baraldi E."/>
            <person name="Sukno S."/>
            <person name="Thon M."/>
            <person name="Le Floch G."/>
        </authorList>
    </citation>
    <scope>NUCLEOTIDE SEQUENCE</scope>
    <source>
        <strain evidence="12">IMI 504893</strain>
    </source>
</reference>
<feature type="signal peptide" evidence="10">
    <location>
        <begin position="1"/>
        <end position="18"/>
    </location>
</feature>
<comment type="cofactor">
    <cofactor evidence="1">
        <name>Zn(2+)</name>
        <dbReference type="ChEBI" id="CHEBI:29105"/>
    </cofactor>
</comment>
<dbReference type="InterPro" id="IPR006330">
    <property type="entry name" value="Ado/ade_deaminase"/>
</dbReference>
<comment type="similarity">
    <text evidence="3">Belongs to the metallo-dependent hydrolases superfamily. Adenosine and AMP deaminases family. ADGF subfamily.</text>
</comment>
<comment type="catalytic activity">
    <reaction evidence="9">
        <text>adenosine + H2O + H(+) = inosine + NH4(+)</text>
        <dbReference type="Rhea" id="RHEA:24408"/>
        <dbReference type="ChEBI" id="CHEBI:15377"/>
        <dbReference type="ChEBI" id="CHEBI:15378"/>
        <dbReference type="ChEBI" id="CHEBI:16335"/>
        <dbReference type="ChEBI" id="CHEBI:17596"/>
        <dbReference type="ChEBI" id="CHEBI:28938"/>
        <dbReference type="EC" id="3.5.4.4"/>
    </reaction>
</comment>
<evidence type="ECO:0000256" key="8">
    <source>
        <dbReference type="ARBA" id="ARBA00022801"/>
    </source>
</evidence>
<evidence type="ECO:0000313" key="13">
    <source>
        <dbReference type="Proteomes" id="UP000830671"/>
    </source>
</evidence>
<name>A0A9Q8WI50_9PEZI</name>
<dbReference type="EMBL" id="CP019477">
    <property type="protein sequence ID" value="UQC84126.1"/>
    <property type="molecule type" value="Genomic_DNA"/>
</dbReference>
<sequence length="625" mass="69311">MNLSKFLTTFLLSALAASHPLLERDELQERAQFQKTGFIIDQHNRARDLMIALEKTERQDAKFRESLSADCAHADRIVQNIRQKEMKTVWNLNNGSFAGEMFALARPKIANTTLWKVVQRMPKGALLHAHLSAMLPYNTLLSSVISVEGMLFKTTKTIGTAEGRIASQPAFLPPNSATVSQWADIASANYTGQVVTVATAIEQFPGGEPAFRDFIMSKLVLAPDVAIQHELGVDEIWRRFQPLFGTAGTMLIYEPVVRSFWRNLFDELARDRISWVEIRSGGAAGKLVETGASASDDSDGKKWWGLMEEELAYFKGQHNDTLQTDATLAPFYGARVIWADQRSKPTDQILASMKSALELKGHFSELFSGYDLVSQEDLGRTLLDLAPELLWFQQEAKEKNLTMPFFFHAGETLGDGNSTDLNLFDAVLLGTRRIGHGFSLYKHPELIHAVKKNNIMVEVCPISNEVLQLATDILHHPLPAMIAHGVTTAISNDDPAMLGQDAAGLSYDFYQVIQGFDNVGLAGLGALAQNSLRWSNFEDQDDKQWALDIDLGEIGKGTKGQRIQEWNVQFDSYCQEIVKDYGAAYGASSLKVSKPTVIFLPGGGGTWNVSMLTMLKREICCSARP</sequence>
<evidence type="ECO:0000313" key="12">
    <source>
        <dbReference type="EMBL" id="UQC84126.1"/>
    </source>
</evidence>
<dbReference type="EC" id="3.5.4.4" evidence="4"/>
<dbReference type="RefSeq" id="XP_049145744.1">
    <property type="nucleotide sequence ID" value="XM_049288600.1"/>
</dbReference>
<comment type="subcellular location">
    <subcellularLocation>
        <location evidence="2">Secreted</location>
    </subcellularLocation>
</comment>
<dbReference type="GO" id="GO:0046872">
    <property type="term" value="F:metal ion binding"/>
    <property type="evidence" value="ECO:0007669"/>
    <property type="project" value="UniProtKB-KW"/>
</dbReference>
<dbReference type="Pfam" id="PF00962">
    <property type="entry name" value="A_deaminase"/>
    <property type="match status" value="1"/>
</dbReference>
<dbReference type="SUPFAM" id="SSF51556">
    <property type="entry name" value="Metallo-dependent hydrolases"/>
    <property type="match status" value="1"/>
</dbReference>
<evidence type="ECO:0000259" key="11">
    <source>
        <dbReference type="Pfam" id="PF00962"/>
    </source>
</evidence>
<dbReference type="GeneID" id="73343610"/>
<dbReference type="InterPro" id="IPR001365">
    <property type="entry name" value="A_deaminase_dom"/>
</dbReference>
<feature type="chain" id="PRO_5040226229" description="adenosine deaminase" evidence="10">
    <location>
        <begin position="19"/>
        <end position="625"/>
    </location>
</feature>
<evidence type="ECO:0000256" key="5">
    <source>
        <dbReference type="ARBA" id="ARBA00022525"/>
    </source>
</evidence>
<dbReference type="Proteomes" id="UP000830671">
    <property type="component" value="Chromosome 5"/>
</dbReference>
<dbReference type="FunFam" id="3.20.20.140:FF:000017">
    <property type="entry name" value="Adenosine deaminase 2"/>
    <property type="match status" value="1"/>
</dbReference>
<evidence type="ECO:0000256" key="2">
    <source>
        <dbReference type="ARBA" id="ARBA00004613"/>
    </source>
</evidence>